<sequence length="477" mass="53142">MIAGNDGFEIRKLTTHSDAAAVARVGSLAYTLYNNYSDANLPRMVKKTVGRLTEPGKELFGIFHTDPTEFDHDLLNPVSVELNPGKPATVITPTPGLLAHWMHRDMQVNLFGKVREYGGLAFVAVDMKYKKRGFAKILVTRFLEDCFKKGQALAALHPFRPDFYMNMGFGLSSPYYDYNISPASLPKDFVVFGGGKGKSQPTFTALKTLKPVHIEEMEECQNRFSQKKHGMVYRDAVGINEMAFFDQGVTRALGFRDASNTLRGYILFKFETTTAGGLINDLHLVELVYETKEAFFAFVKFLREQDDQIRYIKLTTQEPDLFRLLTDPRSGSAAGEQCGISGSGRESAKQSVSMMYRVVNTELLFSKFFADRNFNGVDGLKLWIKVEDSFTPELNPPVLLQFRNGHAGVLRVGGDHSSEADASLYIGIAEFSSLVVGAVSLKVLEAYGKAQVEPEEKLSVVSKLFISEDLPMNAVFF</sequence>
<dbReference type="InterPro" id="IPR041380">
    <property type="entry name" value="Acetyltransf_17"/>
</dbReference>
<dbReference type="Gene3D" id="3.30.1050.10">
    <property type="entry name" value="SCP2 sterol-binding domain"/>
    <property type="match status" value="1"/>
</dbReference>
<dbReference type="SUPFAM" id="SSF55718">
    <property type="entry name" value="SCP-like"/>
    <property type="match status" value="1"/>
</dbReference>
<dbReference type="GO" id="GO:0030649">
    <property type="term" value="P:aminoglycoside antibiotic catabolic process"/>
    <property type="evidence" value="ECO:0007669"/>
    <property type="project" value="TreeGrafter"/>
</dbReference>
<organism evidence="3 4">
    <name type="scientific">Rhizoclosmatium globosum</name>
    <dbReference type="NCBI Taxonomy" id="329046"/>
    <lineage>
        <taxon>Eukaryota</taxon>
        <taxon>Fungi</taxon>
        <taxon>Fungi incertae sedis</taxon>
        <taxon>Chytridiomycota</taxon>
        <taxon>Chytridiomycota incertae sedis</taxon>
        <taxon>Chytridiomycetes</taxon>
        <taxon>Chytridiales</taxon>
        <taxon>Chytriomycetaceae</taxon>
        <taxon>Rhizoclosmatium</taxon>
    </lineage>
</organism>
<keyword evidence="4" id="KW-1185">Reference proteome</keyword>
<evidence type="ECO:0000313" key="4">
    <source>
        <dbReference type="Proteomes" id="UP000193642"/>
    </source>
</evidence>
<evidence type="ECO:0000313" key="3">
    <source>
        <dbReference type="EMBL" id="ORY37630.1"/>
    </source>
</evidence>
<dbReference type="Pfam" id="PF17668">
    <property type="entry name" value="Acetyltransf_17"/>
    <property type="match status" value="1"/>
</dbReference>
<dbReference type="EMBL" id="MCGO01000049">
    <property type="protein sequence ID" value="ORY37630.1"/>
    <property type="molecule type" value="Genomic_DNA"/>
</dbReference>
<proteinExistence type="predicted"/>
<evidence type="ECO:0000259" key="2">
    <source>
        <dbReference type="Pfam" id="PF17668"/>
    </source>
</evidence>
<dbReference type="PANTHER" id="PTHR37817:SF1">
    <property type="entry name" value="N-ACETYLTRANSFERASE EIS"/>
    <property type="match status" value="1"/>
</dbReference>
<name>A0A1Y2BSA7_9FUNG</name>
<comment type="caution">
    <text evidence="3">The sequence shown here is derived from an EMBL/GenBank/DDBJ whole genome shotgun (WGS) entry which is preliminary data.</text>
</comment>
<dbReference type="PANTHER" id="PTHR37817">
    <property type="entry name" value="N-ACETYLTRANSFERASE EIS"/>
    <property type="match status" value="1"/>
</dbReference>
<dbReference type="InterPro" id="IPR025559">
    <property type="entry name" value="Eis_dom"/>
</dbReference>
<reference evidence="3 4" key="1">
    <citation type="submission" date="2016-07" db="EMBL/GenBank/DDBJ databases">
        <title>Pervasive Adenine N6-methylation of Active Genes in Fungi.</title>
        <authorList>
            <consortium name="DOE Joint Genome Institute"/>
            <person name="Mondo S.J."/>
            <person name="Dannebaum R.O."/>
            <person name="Kuo R.C."/>
            <person name="Labutti K."/>
            <person name="Haridas S."/>
            <person name="Kuo A."/>
            <person name="Salamov A."/>
            <person name="Ahrendt S.R."/>
            <person name="Lipzen A."/>
            <person name="Sullivan W."/>
            <person name="Andreopoulos W.B."/>
            <person name="Clum A."/>
            <person name="Lindquist E."/>
            <person name="Daum C."/>
            <person name="Ramamoorthy G.K."/>
            <person name="Gryganskyi A."/>
            <person name="Culley D."/>
            <person name="Magnuson J.K."/>
            <person name="James T.Y."/>
            <person name="O'Malley M.A."/>
            <person name="Stajich J.E."/>
            <person name="Spatafora J.W."/>
            <person name="Visel A."/>
            <person name="Grigoriev I.V."/>
        </authorList>
    </citation>
    <scope>NUCLEOTIDE SEQUENCE [LARGE SCALE GENOMIC DNA]</scope>
    <source>
        <strain evidence="3 4">JEL800</strain>
    </source>
</reference>
<dbReference type="InterPro" id="IPR036527">
    <property type="entry name" value="SCP2_sterol-bd_dom_sf"/>
</dbReference>
<protein>
    <recommendedName>
        <fullName evidence="5">N-acetyltransferase domain-containing protein</fullName>
    </recommendedName>
</protein>
<gene>
    <name evidence="3" type="ORF">BCR33DRAFT_721364</name>
</gene>
<feature type="domain" description="Enhanced intracellular survival protein" evidence="1">
    <location>
        <begin position="367"/>
        <end position="469"/>
    </location>
</feature>
<dbReference type="Proteomes" id="UP000193642">
    <property type="component" value="Unassembled WGS sequence"/>
</dbReference>
<dbReference type="Pfam" id="PF13530">
    <property type="entry name" value="SCP2_2"/>
    <property type="match status" value="1"/>
</dbReference>
<dbReference type="Gene3D" id="3.40.630.30">
    <property type="match status" value="2"/>
</dbReference>
<evidence type="ECO:0008006" key="5">
    <source>
        <dbReference type="Google" id="ProtNLM"/>
    </source>
</evidence>
<evidence type="ECO:0000259" key="1">
    <source>
        <dbReference type="Pfam" id="PF13530"/>
    </source>
</evidence>
<dbReference type="SUPFAM" id="SSF55729">
    <property type="entry name" value="Acyl-CoA N-acyltransferases (Nat)"/>
    <property type="match status" value="1"/>
</dbReference>
<dbReference type="Pfam" id="PF13527">
    <property type="entry name" value="Acetyltransf_9"/>
    <property type="match status" value="1"/>
</dbReference>
<dbReference type="AlphaFoldDB" id="A0A1Y2BSA7"/>
<dbReference type="InterPro" id="IPR016181">
    <property type="entry name" value="Acyl_CoA_acyltransferase"/>
</dbReference>
<dbReference type="InterPro" id="IPR051554">
    <property type="entry name" value="Acetyltransferase_Eis"/>
</dbReference>
<accession>A0A1Y2BSA7</accession>
<dbReference type="OrthoDB" id="2125931at2759"/>
<dbReference type="GO" id="GO:0034069">
    <property type="term" value="F:aminoglycoside N-acetyltransferase activity"/>
    <property type="evidence" value="ECO:0007669"/>
    <property type="project" value="TreeGrafter"/>
</dbReference>
<feature type="domain" description="Eis-like acetyltransferase" evidence="2">
    <location>
        <begin position="230"/>
        <end position="333"/>
    </location>
</feature>